<sequence>MSLFNFFKKSPKEPNLPEQESNILLAMPMFNNGDGYDVNKIIADLASHWALDAADIEGDDNVISFRINGEKVIIAHMPIPIPWADIEATAQYAYNWSKATEELKEHTGHAIVSILAGSGNSLERFSILSKVLCSILHTSNAVAVYKGSQSLLIPRTQYLSYSELLEKNDIPVMLWVYIGLRKLNTGNCAYTYGLKDFQKQEMEIIDSAQGLEELYNFMLNITSYVIDHNVTLKDGETIGSTPEQKIAITFSKGQFVEGDSLKLEI</sequence>
<dbReference type="OrthoDB" id="4827574at2"/>
<evidence type="ECO:0000313" key="5">
    <source>
        <dbReference type="Proteomes" id="UP000548326"/>
    </source>
</evidence>
<dbReference type="AlphaFoldDB" id="A0A1N6VKC5"/>
<dbReference type="Proteomes" id="UP000548326">
    <property type="component" value="Unassembled WGS sequence"/>
</dbReference>
<dbReference type="RefSeq" id="WP_076372617.1">
    <property type="nucleotide sequence ID" value="NZ_FTMG01000003.1"/>
</dbReference>
<evidence type="ECO:0000259" key="1">
    <source>
        <dbReference type="Pfam" id="PF14080"/>
    </source>
</evidence>
<name>A0A1N6VKC5_9SPHI</name>
<dbReference type="STRING" id="354630.SAMN05421821_103404"/>
<proteinExistence type="predicted"/>
<dbReference type="Pfam" id="PF14080">
    <property type="entry name" value="DUF4261"/>
    <property type="match status" value="1"/>
</dbReference>
<organism evidence="3 5">
    <name type="scientific">Mucilaginibacter lappiensis</name>
    <dbReference type="NCBI Taxonomy" id="354630"/>
    <lineage>
        <taxon>Bacteria</taxon>
        <taxon>Pseudomonadati</taxon>
        <taxon>Bacteroidota</taxon>
        <taxon>Sphingobacteriia</taxon>
        <taxon>Sphingobacteriales</taxon>
        <taxon>Sphingobacteriaceae</taxon>
        <taxon>Mucilaginibacter</taxon>
    </lineage>
</organism>
<comment type="caution">
    <text evidence="3">The sequence shown here is derived from an EMBL/GenBank/DDBJ whole genome shotgun (WGS) entry which is preliminary data.</text>
</comment>
<gene>
    <name evidence="3" type="ORF">HDF22_001345</name>
    <name evidence="2" type="ORF">HDF23_001910</name>
</gene>
<dbReference type="InterPro" id="IPR025357">
    <property type="entry name" value="DUF4261"/>
</dbReference>
<reference evidence="4 5" key="1">
    <citation type="submission" date="2020-08" db="EMBL/GenBank/DDBJ databases">
        <title>Genomic Encyclopedia of Type Strains, Phase IV (KMG-V): Genome sequencing to study the core and pangenomes of soil and plant-associated prokaryotes.</title>
        <authorList>
            <person name="Whitman W."/>
        </authorList>
    </citation>
    <scope>NUCLEOTIDE SEQUENCE [LARGE SCALE GENOMIC DNA]</scope>
    <source>
        <strain evidence="2 4">ANJLi2</strain>
        <strain evidence="3 5">MP601</strain>
    </source>
</reference>
<protein>
    <recommendedName>
        <fullName evidence="1">DUF4261 domain-containing protein</fullName>
    </recommendedName>
</protein>
<dbReference type="EMBL" id="JACHCB010000003">
    <property type="protein sequence ID" value="MBB6109167.1"/>
    <property type="molecule type" value="Genomic_DNA"/>
</dbReference>
<keyword evidence="4" id="KW-1185">Reference proteome</keyword>
<dbReference type="EMBL" id="JACHCA010000003">
    <property type="protein sequence ID" value="MBB6127239.1"/>
    <property type="molecule type" value="Genomic_DNA"/>
</dbReference>
<dbReference type="Proteomes" id="UP000541583">
    <property type="component" value="Unassembled WGS sequence"/>
</dbReference>
<feature type="domain" description="DUF4261" evidence="1">
    <location>
        <begin position="190"/>
        <end position="264"/>
    </location>
</feature>
<evidence type="ECO:0000313" key="2">
    <source>
        <dbReference type="EMBL" id="MBB6109167.1"/>
    </source>
</evidence>
<evidence type="ECO:0000313" key="3">
    <source>
        <dbReference type="EMBL" id="MBB6127239.1"/>
    </source>
</evidence>
<evidence type="ECO:0000313" key="4">
    <source>
        <dbReference type="Proteomes" id="UP000541583"/>
    </source>
</evidence>
<accession>A0A1N6VKC5</accession>